<evidence type="ECO:0000313" key="5">
    <source>
        <dbReference type="Proteomes" id="UP000605848"/>
    </source>
</evidence>
<accession>A0A937D240</accession>
<evidence type="ECO:0000313" key="4">
    <source>
        <dbReference type="EMBL" id="MBL0404835.1"/>
    </source>
</evidence>
<dbReference type="EMBL" id="JAEQMY010000015">
    <property type="protein sequence ID" value="MBL0404835.1"/>
    <property type="molecule type" value="Genomic_DNA"/>
</dbReference>
<feature type="domain" description="DUF306" evidence="3">
    <location>
        <begin position="56"/>
        <end position="156"/>
    </location>
</feature>
<dbReference type="AlphaFoldDB" id="A0A937D240"/>
<keyword evidence="2" id="KW-0732">Signal</keyword>
<evidence type="ECO:0000256" key="2">
    <source>
        <dbReference type="SAM" id="SignalP"/>
    </source>
</evidence>
<dbReference type="PANTHER" id="PTHR35535:SF1">
    <property type="entry name" value="HEAT SHOCK PROTEIN HSLJ"/>
    <property type="match status" value="1"/>
</dbReference>
<sequence length="161" mass="17060">MNALRLATFLAVMAAVSGAHAQSAATLGRPVGPTRQVDPKVPQAGEGPAGKVFPLNSSWVAVSLNGKPFTGERPSFKLDDQLRATGFGGCNTYATAAYPLREQGLAVGPFALTKRSCDKSAMAIEQAFLVALRSSGKWEIQGRNLIIRTQNGGQLLFERSL</sequence>
<dbReference type="Pfam" id="PF03724">
    <property type="entry name" value="META"/>
    <property type="match status" value="1"/>
</dbReference>
<dbReference type="InterPro" id="IPR038670">
    <property type="entry name" value="HslJ-like_sf"/>
</dbReference>
<dbReference type="RefSeq" id="WP_202059918.1">
    <property type="nucleotide sequence ID" value="NZ_JAEQMY010000015.1"/>
</dbReference>
<feature type="signal peptide" evidence="2">
    <location>
        <begin position="1"/>
        <end position="21"/>
    </location>
</feature>
<gene>
    <name evidence="4" type="ORF">JKG68_12725</name>
</gene>
<evidence type="ECO:0000259" key="3">
    <source>
        <dbReference type="Pfam" id="PF03724"/>
    </source>
</evidence>
<dbReference type="InterPro" id="IPR053147">
    <property type="entry name" value="Hsp_HslJ-like"/>
</dbReference>
<comment type="caution">
    <text evidence="4">The sequence shown here is derived from an EMBL/GenBank/DDBJ whole genome shotgun (WGS) entry which is preliminary data.</text>
</comment>
<keyword evidence="5" id="KW-1185">Reference proteome</keyword>
<dbReference type="Proteomes" id="UP000605848">
    <property type="component" value="Unassembled WGS sequence"/>
</dbReference>
<dbReference type="InterPro" id="IPR005184">
    <property type="entry name" value="DUF306_Meta_HslJ"/>
</dbReference>
<name>A0A937D240_9HYPH</name>
<feature type="chain" id="PRO_5037967658" evidence="2">
    <location>
        <begin position="22"/>
        <end position="161"/>
    </location>
</feature>
<organism evidence="4 5">
    <name type="scientific">Microvirga aerilata</name>
    <dbReference type="NCBI Taxonomy" id="670292"/>
    <lineage>
        <taxon>Bacteria</taxon>
        <taxon>Pseudomonadati</taxon>
        <taxon>Pseudomonadota</taxon>
        <taxon>Alphaproteobacteria</taxon>
        <taxon>Hyphomicrobiales</taxon>
        <taxon>Methylobacteriaceae</taxon>
        <taxon>Microvirga</taxon>
    </lineage>
</organism>
<proteinExistence type="predicted"/>
<dbReference type="PANTHER" id="PTHR35535">
    <property type="entry name" value="HEAT SHOCK PROTEIN HSLJ"/>
    <property type="match status" value="1"/>
</dbReference>
<dbReference type="Gene3D" id="2.40.128.270">
    <property type="match status" value="1"/>
</dbReference>
<reference evidence="4" key="1">
    <citation type="submission" date="2021-01" db="EMBL/GenBank/DDBJ databases">
        <title>Microvirga sp.</title>
        <authorList>
            <person name="Kim M.K."/>
        </authorList>
    </citation>
    <scope>NUCLEOTIDE SEQUENCE</scope>
    <source>
        <strain evidence="4">5420S-16</strain>
    </source>
</reference>
<protein>
    <submittedName>
        <fullName evidence="4">META domain-containing protein</fullName>
    </submittedName>
</protein>
<evidence type="ECO:0000256" key="1">
    <source>
        <dbReference type="SAM" id="MobiDB-lite"/>
    </source>
</evidence>
<feature type="region of interest" description="Disordered" evidence="1">
    <location>
        <begin position="24"/>
        <end position="48"/>
    </location>
</feature>